<keyword evidence="1" id="KW-0812">Transmembrane</keyword>
<feature type="transmembrane region" description="Helical" evidence="1">
    <location>
        <begin position="12"/>
        <end position="32"/>
    </location>
</feature>
<sequence length="33" mass="3274">APEIAQLGLRALAAATLSNLMSATIAGFFIGLA</sequence>
<protein>
    <submittedName>
        <fullName evidence="3">Uncharacterized protein</fullName>
    </submittedName>
</protein>
<comment type="caution">
    <text evidence="3">The sequence shown here is derived from an EMBL/GenBank/DDBJ whole genome shotgun (WGS) entry which is preliminary data.</text>
</comment>
<organism evidence="3 4">
    <name type="scientific">Escherichia coli</name>
    <dbReference type="NCBI Taxonomy" id="562"/>
    <lineage>
        <taxon>Bacteria</taxon>
        <taxon>Pseudomonadati</taxon>
        <taxon>Pseudomonadota</taxon>
        <taxon>Gammaproteobacteria</taxon>
        <taxon>Enterobacterales</taxon>
        <taxon>Enterobacteriaceae</taxon>
        <taxon>Escherichia</taxon>
    </lineage>
</organism>
<keyword evidence="1" id="KW-1133">Transmembrane helix</keyword>
<dbReference type="Proteomes" id="UP000480485">
    <property type="component" value="Unassembled WGS sequence"/>
</dbReference>
<dbReference type="AlphaFoldDB" id="A0A6L7CH49"/>
<proteinExistence type="predicted"/>
<evidence type="ECO:0000313" key="4">
    <source>
        <dbReference type="Proteomes" id="UP000480485"/>
    </source>
</evidence>
<evidence type="ECO:0000256" key="1">
    <source>
        <dbReference type="SAM" id="Phobius"/>
    </source>
</evidence>
<gene>
    <name evidence="2" type="ORF">GP954_13745</name>
    <name evidence="3" type="ORF">GP954_13760</name>
</gene>
<dbReference type="EMBL" id="WTRN01000275">
    <property type="protein sequence ID" value="MWT86203.1"/>
    <property type="molecule type" value="Genomic_DNA"/>
</dbReference>
<evidence type="ECO:0000313" key="2">
    <source>
        <dbReference type="EMBL" id="MWT86200.1"/>
    </source>
</evidence>
<keyword evidence="1" id="KW-0472">Membrane</keyword>
<dbReference type="EMBL" id="WTRN01000274">
    <property type="protein sequence ID" value="MWT86200.1"/>
    <property type="molecule type" value="Genomic_DNA"/>
</dbReference>
<reference evidence="3 4" key="1">
    <citation type="submission" date="2019-12" db="EMBL/GenBank/DDBJ databases">
        <title>Enteriobacteria Tanzani isolates_8377-8380.</title>
        <authorList>
            <person name="Subbiah M."/>
            <person name="Call D."/>
        </authorList>
    </citation>
    <scope>NUCLEOTIDE SEQUENCE [LARGE SCALE GENOMIC DNA]</scope>
    <source>
        <strain evidence="3 4">8378wC7</strain>
    </source>
</reference>
<feature type="non-terminal residue" evidence="3">
    <location>
        <position position="1"/>
    </location>
</feature>
<evidence type="ECO:0000313" key="3">
    <source>
        <dbReference type="EMBL" id="MWT86203.1"/>
    </source>
</evidence>
<accession>A0A6L7CH49</accession>
<name>A0A6L7CH49_ECOLX</name>